<dbReference type="EMBL" id="CAMXCT010003458">
    <property type="protein sequence ID" value="CAI4004614.1"/>
    <property type="molecule type" value="Genomic_DNA"/>
</dbReference>
<dbReference type="EMBL" id="CAMXCT020003458">
    <property type="protein sequence ID" value="CAL1157989.1"/>
    <property type="molecule type" value="Genomic_DNA"/>
</dbReference>
<dbReference type="PROSITE" id="PS50297">
    <property type="entry name" value="ANK_REP_REGION"/>
    <property type="match status" value="2"/>
</dbReference>
<dbReference type="Proteomes" id="UP001152797">
    <property type="component" value="Unassembled WGS sequence"/>
</dbReference>
<dbReference type="Pfam" id="PF13637">
    <property type="entry name" value="Ank_4"/>
    <property type="match status" value="1"/>
</dbReference>
<name>A0A9P1G898_9DINO</name>
<keyword evidence="1" id="KW-0677">Repeat</keyword>
<proteinExistence type="predicted"/>
<sequence>MTIYSVNSPKFQAFLKKKAYVTSKAQDTGLGLKMPETIEPPGMVPLAKAAWDGELTTCRTLLSADPSDLSARDAAGRSVLTLAALNGRREVLQFLLEQRADIEATDRGSLTALLWASKEGKADEVRDLLAAKANLNAADEDGMTALKLAAIFNRLEVARLLVDRGADAQAALSLAQKFPRSAETAKFLKSVS</sequence>
<evidence type="ECO:0000313" key="5">
    <source>
        <dbReference type="EMBL" id="CAL4791926.1"/>
    </source>
</evidence>
<accession>A0A9P1G898</accession>
<evidence type="ECO:0000313" key="6">
    <source>
        <dbReference type="Proteomes" id="UP001152797"/>
    </source>
</evidence>
<dbReference type="Pfam" id="PF12796">
    <property type="entry name" value="Ank_2"/>
    <property type="match status" value="1"/>
</dbReference>
<keyword evidence="6" id="KW-1185">Reference proteome</keyword>
<evidence type="ECO:0000313" key="4">
    <source>
        <dbReference type="EMBL" id="CAI4004614.1"/>
    </source>
</evidence>
<dbReference type="PANTHER" id="PTHR24198:SF185">
    <property type="entry name" value="ANKYRIN-3"/>
    <property type="match status" value="1"/>
</dbReference>
<feature type="repeat" description="ANK" evidence="3">
    <location>
        <begin position="141"/>
        <end position="173"/>
    </location>
</feature>
<reference evidence="5 6" key="2">
    <citation type="submission" date="2024-05" db="EMBL/GenBank/DDBJ databases">
        <authorList>
            <person name="Chen Y."/>
            <person name="Shah S."/>
            <person name="Dougan E. K."/>
            <person name="Thang M."/>
            <person name="Chan C."/>
        </authorList>
    </citation>
    <scope>NUCLEOTIDE SEQUENCE [LARGE SCALE GENOMIC DNA]</scope>
</reference>
<feature type="repeat" description="ANK" evidence="3">
    <location>
        <begin position="75"/>
        <end position="107"/>
    </location>
</feature>
<dbReference type="EMBL" id="CAMXCT030003458">
    <property type="protein sequence ID" value="CAL4791926.1"/>
    <property type="molecule type" value="Genomic_DNA"/>
</dbReference>
<evidence type="ECO:0000256" key="3">
    <source>
        <dbReference type="PROSITE-ProRule" id="PRU00023"/>
    </source>
</evidence>
<dbReference type="SUPFAM" id="SSF48403">
    <property type="entry name" value="Ankyrin repeat"/>
    <property type="match status" value="1"/>
</dbReference>
<evidence type="ECO:0000256" key="1">
    <source>
        <dbReference type="ARBA" id="ARBA00022737"/>
    </source>
</evidence>
<reference evidence="4" key="1">
    <citation type="submission" date="2022-10" db="EMBL/GenBank/DDBJ databases">
        <authorList>
            <person name="Chen Y."/>
            <person name="Dougan E. K."/>
            <person name="Chan C."/>
            <person name="Rhodes N."/>
            <person name="Thang M."/>
        </authorList>
    </citation>
    <scope>NUCLEOTIDE SEQUENCE</scope>
</reference>
<dbReference type="AlphaFoldDB" id="A0A9P1G898"/>
<protein>
    <submittedName>
        <fullName evidence="5">Protein TANC1</fullName>
    </submittedName>
</protein>
<dbReference type="PANTHER" id="PTHR24198">
    <property type="entry name" value="ANKYRIN REPEAT AND PROTEIN KINASE DOMAIN-CONTAINING PROTEIN"/>
    <property type="match status" value="1"/>
</dbReference>
<dbReference type="PROSITE" id="PS50088">
    <property type="entry name" value="ANK_REPEAT"/>
    <property type="match status" value="2"/>
</dbReference>
<dbReference type="Gene3D" id="1.25.40.20">
    <property type="entry name" value="Ankyrin repeat-containing domain"/>
    <property type="match status" value="1"/>
</dbReference>
<evidence type="ECO:0000256" key="2">
    <source>
        <dbReference type="ARBA" id="ARBA00023043"/>
    </source>
</evidence>
<keyword evidence="2 3" id="KW-0040">ANK repeat</keyword>
<comment type="caution">
    <text evidence="4">The sequence shown here is derived from an EMBL/GenBank/DDBJ whole genome shotgun (WGS) entry which is preliminary data.</text>
</comment>
<organism evidence="4">
    <name type="scientific">Cladocopium goreaui</name>
    <dbReference type="NCBI Taxonomy" id="2562237"/>
    <lineage>
        <taxon>Eukaryota</taxon>
        <taxon>Sar</taxon>
        <taxon>Alveolata</taxon>
        <taxon>Dinophyceae</taxon>
        <taxon>Suessiales</taxon>
        <taxon>Symbiodiniaceae</taxon>
        <taxon>Cladocopium</taxon>
    </lineage>
</organism>
<dbReference type="InterPro" id="IPR002110">
    <property type="entry name" value="Ankyrin_rpt"/>
</dbReference>
<dbReference type="GO" id="GO:0005737">
    <property type="term" value="C:cytoplasm"/>
    <property type="evidence" value="ECO:0007669"/>
    <property type="project" value="TreeGrafter"/>
</dbReference>
<dbReference type="OrthoDB" id="10264606at2759"/>
<dbReference type="SMART" id="SM00248">
    <property type="entry name" value="ANK"/>
    <property type="match status" value="4"/>
</dbReference>
<dbReference type="InterPro" id="IPR036770">
    <property type="entry name" value="Ankyrin_rpt-contain_sf"/>
</dbReference>
<gene>
    <name evidence="4" type="ORF">C1SCF055_LOCUS30390</name>
</gene>